<protein>
    <submittedName>
        <fullName evidence="1">Uncharacterized protein</fullName>
    </submittedName>
</protein>
<dbReference type="RefSeq" id="WP_183651432.1">
    <property type="nucleotide sequence ID" value="NZ_JACIJG010000006.1"/>
</dbReference>
<sequence length="116" mass="12399">MAEKEFPLSVNEARGEVALWVGDVPLVIAAEMEGLSVLSSRLECKSLHDLFTRLSATEVSATRAALPALAVKGKAEDALKVLKLKHFKAIAEAFSKALSHHFDDDEGNGAAVKGKK</sequence>
<dbReference type="EMBL" id="JACIJG010000006">
    <property type="protein sequence ID" value="MBB5702147.1"/>
    <property type="molecule type" value="Genomic_DNA"/>
</dbReference>
<evidence type="ECO:0000313" key="1">
    <source>
        <dbReference type="EMBL" id="MBB5702147.1"/>
    </source>
</evidence>
<organism evidence="1 2">
    <name type="scientific">Brucella daejeonensis</name>
    <dbReference type="NCBI Taxonomy" id="659015"/>
    <lineage>
        <taxon>Bacteria</taxon>
        <taxon>Pseudomonadati</taxon>
        <taxon>Pseudomonadota</taxon>
        <taxon>Alphaproteobacteria</taxon>
        <taxon>Hyphomicrobiales</taxon>
        <taxon>Brucellaceae</taxon>
        <taxon>Brucella/Ochrobactrum group</taxon>
        <taxon>Brucella</taxon>
    </lineage>
</organism>
<dbReference type="Proteomes" id="UP000555546">
    <property type="component" value="Unassembled WGS sequence"/>
</dbReference>
<gene>
    <name evidence="1" type="ORF">FHS76_002022</name>
</gene>
<keyword evidence="2" id="KW-1185">Reference proteome</keyword>
<accession>A0A7W9ELB2</accession>
<reference evidence="1 2" key="1">
    <citation type="submission" date="2020-08" db="EMBL/GenBank/DDBJ databases">
        <title>Genomic Encyclopedia of Type Strains, Phase IV (KMG-IV): sequencing the most valuable type-strain genomes for metagenomic binning, comparative biology and taxonomic classification.</title>
        <authorList>
            <person name="Goeker M."/>
        </authorList>
    </citation>
    <scope>NUCLEOTIDE SEQUENCE [LARGE SCALE GENOMIC DNA]</scope>
    <source>
        <strain evidence="1 2">DSM 26944</strain>
    </source>
</reference>
<dbReference type="AlphaFoldDB" id="A0A7W9ELB2"/>
<proteinExistence type="predicted"/>
<evidence type="ECO:0000313" key="2">
    <source>
        <dbReference type="Proteomes" id="UP000555546"/>
    </source>
</evidence>
<name>A0A7W9ELB2_9HYPH</name>
<comment type="caution">
    <text evidence="1">The sequence shown here is derived from an EMBL/GenBank/DDBJ whole genome shotgun (WGS) entry which is preliminary data.</text>
</comment>